<gene>
    <name evidence="1" type="ORF">O181_033539</name>
</gene>
<keyword evidence="2" id="KW-1185">Reference proteome</keyword>
<accession>A0A9Q3H8N3</accession>
<dbReference type="EMBL" id="AVOT02012264">
    <property type="protein sequence ID" value="MBW0493824.1"/>
    <property type="molecule type" value="Genomic_DNA"/>
</dbReference>
<protein>
    <submittedName>
        <fullName evidence="1">Uncharacterized protein</fullName>
    </submittedName>
</protein>
<organism evidence="1 2">
    <name type="scientific">Austropuccinia psidii MF-1</name>
    <dbReference type="NCBI Taxonomy" id="1389203"/>
    <lineage>
        <taxon>Eukaryota</taxon>
        <taxon>Fungi</taxon>
        <taxon>Dikarya</taxon>
        <taxon>Basidiomycota</taxon>
        <taxon>Pucciniomycotina</taxon>
        <taxon>Pucciniomycetes</taxon>
        <taxon>Pucciniales</taxon>
        <taxon>Sphaerophragmiaceae</taxon>
        <taxon>Austropuccinia</taxon>
    </lineage>
</organism>
<reference evidence="1" key="1">
    <citation type="submission" date="2021-03" db="EMBL/GenBank/DDBJ databases">
        <title>Draft genome sequence of rust myrtle Austropuccinia psidii MF-1, a brazilian biotype.</title>
        <authorList>
            <person name="Quecine M.C."/>
            <person name="Pachon D.M.R."/>
            <person name="Bonatelli M.L."/>
            <person name="Correr F.H."/>
            <person name="Franceschini L.M."/>
            <person name="Leite T.F."/>
            <person name="Margarido G.R.A."/>
            <person name="Almeida C.A."/>
            <person name="Ferrarezi J.A."/>
            <person name="Labate C.A."/>
        </authorList>
    </citation>
    <scope>NUCLEOTIDE SEQUENCE</scope>
    <source>
        <strain evidence="1">MF-1</strain>
    </source>
</reference>
<comment type="caution">
    <text evidence="1">The sequence shown here is derived from an EMBL/GenBank/DDBJ whole genome shotgun (WGS) entry which is preliminary data.</text>
</comment>
<evidence type="ECO:0000313" key="2">
    <source>
        <dbReference type="Proteomes" id="UP000765509"/>
    </source>
</evidence>
<dbReference type="Proteomes" id="UP000765509">
    <property type="component" value="Unassembled WGS sequence"/>
</dbReference>
<dbReference type="AlphaFoldDB" id="A0A9Q3H8N3"/>
<evidence type="ECO:0000313" key="1">
    <source>
        <dbReference type="EMBL" id="MBW0493824.1"/>
    </source>
</evidence>
<sequence length="211" mass="24077">MAGELENAVKCRCNQSFTLDDIAKPLHDVRKRKNIGQYSQYKSSNFKEKQPFRVDFKDKPKESVAEVTNRKNSCQNCGSTDHYANSYPKAEKKVYDIEKVPEEESPTEVSESDSMSDAIREKCDEEQDPREEFLVEYQEETKLEIQDIQSEAGMPKDTANKNLCKHTQAAQTFLATPTKGMEYIYGTAKKMTVCVDNSQTHRSLTVVHTAK</sequence>
<proteinExistence type="predicted"/>
<name>A0A9Q3H8N3_9BASI</name>